<dbReference type="GO" id="GO:0005615">
    <property type="term" value="C:extracellular space"/>
    <property type="evidence" value="ECO:0007669"/>
    <property type="project" value="TreeGrafter"/>
</dbReference>
<dbReference type="InterPro" id="IPR016186">
    <property type="entry name" value="C-type_lectin-like/link_sf"/>
</dbReference>
<dbReference type="InterPro" id="IPR008160">
    <property type="entry name" value="Collagen"/>
</dbReference>
<gene>
    <name evidence="5 6" type="primary">LOC117359057</name>
</gene>
<sequence>MQSVQLSAFLMLGVFIIIATTSSDLQKNTEKENTCPVVTCGAAGANGLPGRDGRDGPKGEKGDLGLQGPRGLQGLPGKVGPAGLKGDKGSEGTKGEKGSSEGDGQQSVQSMIEKLTTLQDNFNKLKNAFIFSVGKEVGSKLFVTDGLEYNYETARRVCSRAGGLVAAPRTADENHALQEIVSKHDKRSLPWNN</sequence>
<dbReference type="Proteomes" id="UP000515159">
    <property type="component" value="Chromosome 4"/>
</dbReference>
<keyword evidence="1" id="KW-0430">Lectin</keyword>
<keyword evidence="4" id="KW-1185">Reference proteome</keyword>
<dbReference type="PANTHER" id="PTHR24024:SF15">
    <property type="entry name" value="PULMONARY SURFACTANT-ASSOCIATED PROTEIN D"/>
    <property type="match status" value="1"/>
</dbReference>
<feature type="compositionally biased region" description="Low complexity" evidence="2">
    <location>
        <begin position="64"/>
        <end position="76"/>
    </location>
</feature>
<feature type="region of interest" description="Disordered" evidence="2">
    <location>
        <begin position="43"/>
        <end position="107"/>
    </location>
</feature>
<dbReference type="Pfam" id="PF01391">
    <property type="entry name" value="Collagen"/>
    <property type="match status" value="1"/>
</dbReference>
<feature type="chain" id="PRO_5044654098" evidence="3">
    <location>
        <begin position="24"/>
        <end position="193"/>
    </location>
</feature>
<dbReference type="OrthoDB" id="10255512at2759"/>
<dbReference type="GO" id="GO:0030246">
    <property type="term" value="F:carbohydrate binding"/>
    <property type="evidence" value="ECO:0007669"/>
    <property type="project" value="UniProtKB-KW"/>
</dbReference>
<name>A0A6P8RBR6_GEOSA</name>
<reference evidence="5 6" key="1">
    <citation type="submission" date="2025-04" db="UniProtKB">
        <authorList>
            <consortium name="RefSeq"/>
        </authorList>
    </citation>
    <scope>IDENTIFICATION</scope>
</reference>
<dbReference type="GO" id="GO:0005771">
    <property type="term" value="C:multivesicular body"/>
    <property type="evidence" value="ECO:0007669"/>
    <property type="project" value="TreeGrafter"/>
</dbReference>
<evidence type="ECO:0000313" key="5">
    <source>
        <dbReference type="RefSeq" id="XP_033797081.1"/>
    </source>
</evidence>
<evidence type="ECO:0000256" key="1">
    <source>
        <dbReference type="ARBA" id="ARBA00022734"/>
    </source>
</evidence>
<evidence type="ECO:0000256" key="2">
    <source>
        <dbReference type="SAM" id="MobiDB-lite"/>
    </source>
</evidence>
<dbReference type="AlphaFoldDB" id="A0A6P8RBR6"/>
<protein>
    <submittedName>
        <fullName evidence="5 6">Mannose-binding protein-like isoform X1</fullName>
    </submittedName>
</protein>
<proteinExistence type="predicted"/>
<evidence type="ECO:0000313" key="6">
    <source>
        <dbReference type="RefSeq" id="XP_033797082.1"/>
    </source>
</evidence>
<organism evidence="4 5">
    <name type="scientific">Geotrypetes seraphini</name>
    <name type="common">Gaboon caecilian</name>
    <name type="synonym">Caecilia seraphini</name>
    <dbReference type="NCBI Taxonomy" id="260995"/>
    <lineage>
        <taxon>Eukaryota</taxon>
        <taxon>Metazoa</taxon>
        <taxon>Chordata</taxon>
        <taxon>Craniata</taxon>
        <taxon>Vertebrata</taxon>
        <taxon>Euteleostomi</taxon>
        <taxon>Amphibia</taxon>
        <taxon>Gymnophiona</taxon>
        <taxon>Geotrypetes</taxon>
    </lineage>
</organism>
<dbReference type="RefSeq" id="XP_033797082.1">
    <property type="nucleotide sequence ID" value="XM_033941191.1"/>
</dbReference>
<evidence type="ECO:0000256" key="3">
    <source>
        <dbReference type="SAM" id="SignalP"/>
    </source>
</evidence>
<feature type="signal peptide" evidence="3">
    <location>
        <begin position="1"/>
        <end position="23"/>
    </location>
</feature>
<dbReference type="InterPro" id="IPR051077">
    <property type="entry name" value="Ca-dependent_lectin"/>
</dbReference>
<dbReference type="Gene3D" id="3.10.100.10">
    <property type="entry name" value="Mannose-Binding Protein A, subunit A"/>
    <property type="match status" value="1"/>
</dbReference>
<evidence type="ECO:0000313" key="4">
    <source>
        <dbReference type="Proteomes" id="UP000515159"/>
    </source>
</evidence>
<keyword evidence="3" id="KW-0732">Signal</keyword>
<accession>A0A6P8RBR6</accession>
<feature type="compositionally biased region" description="Basic and acidic residues" evidence="2">
    <location>
        <begin position="51"/>
        <end position="63"/>
    </location>
</feature>
<dbReference type="KEGG" id="gsh:117359057"/>
<feature type="compositionally biased region" description="Basic and acidic residues" evidence="2">
    <location>
        <begin position="85"/>
        <end position="100"/>
    </location>
</feature>
<dbReference type="PANTHER" id="PTHR24024">
    <property type="entry name" value="PULMONARY SURFACTANT-ASSOCIATED PROTEIN A"/>
    <property type="match status" value="1"/>
</dbReference>
<dbReference type="GeneID" id="117359057"/>
<dbReference type="RefSeq" id="XP_033797081.1">
    <property type="nucleotide sequence ID" value="XM_033941190.1"/>
</dbReference>